<keyword evidence="1" id="KW-0472">Membrane</keyword>
<dbReference type="AlphaFoldDB" id="A0AAD6RGY9"/>
<evidence type="ECO:0000256" key="1">
    <source>
        <dbReference type="SAM" id="Phobius"/>
    </source>
</evidence>
<evidence type="ECO:0000313" key="4">
    <source>
        <dbReference type="Proteomes" id="UP001164929"/>
    </source>
</evidence>
<keyword evidence="1" id="KW-0812">Transmembrane</keyword>
<name>A0AAD6RGY9_9ROSI</name>
<dbReference type="EMBL" id="JAQIZT010000002">
    <property type="protein sequence ID" value="KAJ7008471.1"/>
    <property type="molecule type" value="Genomic_DNA"/>
</dbReference>
<evidence type="ECO:0000313" key="3">
    <source>
        <dbReference type="EMBL" id="KAJ7008471.1"/>
    </source>
</evidence>
<evidence type="ECO:0000313" key="2">
    <source>
        <dbReference type="EMBL" id="KAJ7008452.1"/>
    </source>
</evidence>
<dbReference type="EMBL" id="JAQIZT010000002">
    <property type="protein sequence ID" value="KAJ7008452.1"/>
    <property type="molecule type" value="Genomic_DNA"/>
</dbReference>
<comment type="caution">
    <text evidence="3">The sequence shown here is derived from an EMBL/GenBank/DDBJ whole genome shotgun (WGS) entry which is preliminary data.</text>
</comment>
<proteinExistence type="predicted"/>
<protein>
    <submittedName>
        <fullName evidence="3">Uncharacterized protein</fullName>
    </submittedName>
</protein>
<accession>A0AAD6RGY9</accession>
<gene>
    <name evidence="2" type="ORF">NC653_007198</name>
    <name evidence="3" type="ORF">NC653_007213</name>
</gene>
<reference evidence="3" key="1">
    <citation type="journal article" date="2023" name="Mol. Ecol. Resour.">
        <title>Chromosome-level genome assembly of a triploid poplar Populus alba 'Berolinensis'.</title>
        <authorList>
            <person name="Chen S."/>
            <person name="Yu Y."/>
            <person name="Wang X."/>
            <person name="Wang S."/>
            <person name="Zhang T."/>
            <person name="Zhou Y."/>
            <person name="He R."/>
            <person name="Meng N."/>
            <person name="Wang Y."/>
            <person name="Liu W."/>
            <person name="Liu Z."/>
            <person name="Liu J."/>
            <person name="Guo Q."/>
            <person name="Huang H."/>
            <person name="Sederoff R.R."/>
            <person name="Wang G."/>
            <person name="Qu G."/>
            <person name="Chen S."/>
        </authorList>
    </citation>
    <scope>NUCLEOTIDE SEQUENCE</scope>
    <source>
        <strain evidence="3">SC-2020</strain>
    </source>
</reference>
<dbReference type="Proteomes" id="UP001164929">
    <property type="component" value="Chromosome 2"/>
</dbReference>
<feature type="transmembrane region" description="Helical" evidence="1">
    <location>
        <begin position="14"/>
        <end position="32"/>
    </location>
</feature>
<keyword evidence="4" id="KW-1185">Reference proteome</keyword>
<keyword evidence="1" id="KW-1133">Transmembrane helix</keyword>
<sequence length="62" mass="7094">MAKALPASCKLNSLLFRFQVVFFFWVRFLFATSNNKVLGYLKGGRKISTHLIHLVSTARHDP</sequence>
<organism evidence="3 4">
    <name type="scientific">Populus alba x Populus x berolinensis</name>
    <dbReference type="NCBI Taxonomy" id="444605"/>
    <lineage>
        <taxon>Eukaryota</taxon>
        <taxon>Viridiplantae</taxon>
        <taxon>Streptophyta</taxon>
        <taxon>Embryophyta</taxon>
        <taxon>Tracheophyta</taxon>
        <taxon>Spermatophyta</taxon>
        <taxon>Magnoliopsida</taxon>
        <taxon>eudicotyledons</taxon>
        <taxon>Gunneridae</taxon>
        <taxon>Pentapetalae</taxon>
        <taxon>rosids</taxon>
        <taxon>fabids</taxon>
        <taxon>Malpighiales</taxon>
        <taxon>Salicaceae</taxon>
        <taxon>Saliceae</taxon>
        <taxon>Populus</taxon>
    </lineage>
</organism>